<dbReference type="NCBIfam" id="TIGR01396">
    <property type="entry name" value="FlgB"/>
    <property type="match status" value="1"/>
</dbReference>
<evidence type="ECO:0000313" key="8">
    <source>
        <dbReference type="EMBL" id="EIT85077.1"/>
    </source>
</evidence>
<dbReference type="STRING" id="1196324.A374_12295"/>
<evidence type="ECO:0000256" key="4">
    <source>
        <dbReference type="ARBA" id="ARBA00023143"/>
    </source>
</evidence>
<keyword evidence="8" id="KW-0966">Cell projection</keyword>
<protein>
    <recommendedName>
        <fullName evidence="3 6">Flagellar basal body rod protein FlgB</fullName>
    </recommendedName>
</protein>
<organism evidence="8 9">
    <name type="scientific">Fictibacillus macauensis ZFHKF-1</name>
    <dbReference type="NCBI Taxonomy" id="1196324"/>
    <lineage>
        <taxon>Bacteria</taxon>
        <taxon>Bacillati</taxon>
        <taxon>Bacillota</taxon>
        <taxon>Bacilli</taxon>
        <taxon>Bacillales</taxon>
        <taxon>Fictibacillaceae</taxon>
        <taxon>Fictibacillus</taxon>
    </lineage>
</organism>
<dbReference type="PIRSF" id="PIRSF002889">
    <property type="entry name" value="Rod_FlgB"/>
    <property type="match status" value="1"/>
</dbReference>
<dbReference type="InterPro" id="IPR001444">
    <property type="entry name" value="Flag_bb_rod_N"/>
</dbReference>
<comment type="caution">
    <text evidence="8">The sequence shown here is derived from an EMBL/GenBank/DDBJ whole genome shotgun (WGS) entry which is preliminary data.</text>
</comment>
<comment type="function">
    <text evidence="5 6">Structural component of flagellum, the bacterial motility apparatus. Part of the rod structure of flagellar basal body.</text>
</comment>
<evidence type="ECO:0000313" key="9">
    <source>
        <dbReference type="Proteomes" id="UP000004080"/>
    </source>
</evidence>
<comment type="similarity">
    <text evidence="2 6">Belongs to the flagella basal body rod proteins family.</text>
</comment>
<keyword evidence="8" id="KW-0282">Flagellum</keyword>
<keyword evidence="4 6" id="KW-0975">Bacterial flagellum</keyword>
<dbReference type="Pfam" id="PF00460">
    <property type="entry name" value="Flg_bb_rod"/>
    <property type="match status" value="1"/>
</dbReference>
<name>I8AHA6_9BACL</name>
<evidence type="ECO:0000256" key="3">
    <source>
        <dbReference type="ARBA" id="ARBA00014376"/>
    </source>
</evidence>
<dbReference type="Proteomes" id="UP000004080">
    <property type="component" value="Unassembled WGS sequence"/>
</dbReference>
<dbReference type="AlphaFoldDB" id="I8AHA6"/>
<evidence type="ECO:0000256" key="2">
    <source>
        <dbReference type="ARBA" id="ARBA00009677"/>
    </source>
</evidence>
<evidence type="ECO:0000256" key="6">
    <source>
        <dbReference type="PIRNR" id="PIRNR002889"/>
    </source>
</evidence>
<dbReference type="GO" id="GO:0071973">
    <property type="term" value="P:bacterial-type flagellum-dependent cell motility"/>
    <property type="evidence" value="ECO:0007669"/>
    <property type="project" value="InterPro"/>
</dbReference>
<comment type="subcellular location">
    <subcellularLocation>
        <location evidence="1 6">Bacterial flagellum basal body</location>
    </subcellularLocation>
</comment>
<dbReference type="PATRIC" id="fig|1196324.3.peg.2515"/>
<evidence type="ECO:0000259" key="7">
    <source>
        <dbReference type="Pfam" id="PF00460"/>
    </source>
</evidence>
<keyword evidence="8" id="KW-0969">Cilium</keyword>
<dbReference type="OrthoDB" id="9792068at2"/>
<evidence type="ECO:0000256" key="1">
    <source>
        <dbReference type="ARBA" id="ARBA00004117"/>
    </source>
</evidence>
<evidence type="ECO:0000256" key="5">
    <source>
        <dbReference type="ARBA" id="ARBA00024934"/>
    </source>
</evidence>
<dbReference type="EMBL" id="AKKV01000027">
    <property type="protein sequence ID" value="EIT85077.1"/>
    <property type="molecule type" value="Genomic_DNA"/>
</dbReference>
<accession>I8AHA6</accession>
<comment type="subunit">
    <text evidence="6">The basal body constitutes a major portion of the flagellar organelle and consists of a number of rings mounted on a central rod.</text>
</comment>
<dbReference type="GO" id="GO:0030694">
    <property type="term" value="C:bacterial-type flagellum basal body, rod"/>
    <property type="evidence" value="ECO:0007669"/>
    <property type="project" value="InterPro"/>
</dbReference>
<feature type="domain" description="Flagellar basal body rod protein N-terminal" evidence="7">
    <location>
        <begin position="13"/>
        <end position="37"/>
    </location>
</feature>
<dbReference type="eggNOG" id="COG1815">
    <property type="taxonomic scope" value="Bacteria"/>
</dbReference>
<reference evidence="8 9" key="1">
    <citation type="journal article" date="2012" name="J. Bacteriol.">
        <title>Genome of Bacillus macauensis ZFHKF-1, a Long-Chain-Forming Bacterium.</title>
        <authorList>
            <person name="Cai L."/>
            <person name="Zhang T."/>
        </authorList>
    </citation>
    <scope>NUCLEOTIDE SEQUENCE [LARGE SCALE GENOMIC DNA]</scope>
    <source>
        <strain evidence="8 9">ZFHKF-1</strain>
    </source>
</reference>
<sequence length="125" mass="14014">MFGNGVIPQLEKGLQRISLQQQANAANIANVNTPNYKSKVVGFQSEFHSMLQAYRSDRRHLSFSGENGQYVTRKETSTVMNHNGNNVDIDQEMAEIAKNQLMNQAMIQLLNSKMNGMRIVIKGGK</sequence>
<keyword evidence="9" id="KW-1185">Reference proteome</keyword>
<proteinExistence type="inferred from homology"/>
<dbReference type="RefSeq" id="WP_007202537.1">
    <property type="nucleotide sequence ID" value="NZ_AKKV01000027.1"/>
</dbReference>
<gene>
    <name evidence="8" type="primary">flgB</name>
    <name evidence="8" type="ORF">A374_12295</name>
</gene>
<dbReference type="InterPro" id="IPR006300">
    <property type="entry name" value="FlgB"/>
</dbReference>